<dbReference type="Proteomes" id="UP000014071">
    <property type="component" value="Unassembled WGS sequence"/>
</dbReference>
<dbReference type="RefSeq" id="XP_012187417.1">
    <property type="nucleotide sequence ID" value="XM_012332027.1"/>
</dbReference>
<evidence type="ECO:0000313" key="2">
    <source>
        <dbReference type="EMBL" id="GAC93830.1"/>
    </source>
</evidence>
<keyword evidence="3" id="KW-1185">Reference proteome</keyword>
<reference evidence="3" key="1">
    <citation type="journal article" date="2013" name="Genome Announc.">
        <title>Draft genome sequence of the basidiomycetous yeast-like fungus Pseudozyma hubeiensis SY62, which produces an abundant amount of the biosurfactant mannosylerythritol lipids.</title>
        <authorList>
            <person name="Konishi M."/>
            <person name="Hatada Y."/>
            <person name="Horiuchi J."/>
        </authorList>
    </citation>
    <scope>NUCLEOTIDE SEQUENCE [LARGE SCALE GENOMIC DNA]</scope>
    <source>
        <strain evidence="3">SY62</strain>
    </source>
</reference>
<accession>R9P6Y9</accession>
<feature type="region of interest" description="Disordered" evidence="1">
    <location>
        <begin position="1"/>
        <end position="47"/>
    </location>
</feature>
<feature type="compositionally biased region" description="Polar residues" evidence="1">
    <location>
        <begin position="69"/>
        <end position="79"/>
    </location>
</feature>
<gene>
    <name evidence="2" type="ORF">PHSY_001395</name>
</gene>
<name>R9P6Y9_PSEHS</name>
<sequence>MQQRQQTQQPGFTSAADLMASRRQQQKLPLVEDDLFNEDDDGGKEAKRGLTSWDAVRWLSGHVAPGTAGQKSKVQSHDSQAAVKEANTPANAGNGSALLAGAAAALAATSASNSAIGGLLTSLLNPAFGAVSDPHQAPPAKGGEQVALATANHLIFLRAIFRIIFRVIVLVRLSRFQNSATPISALVLNELLR</sequence>
<dbReference type="GeneID" id="24106696"/>
<organism evidence="2 3">
    <name type="scientific">Pseudozyma hubeiensis (strain SY62)</name>
    <name type="common">Yeast</name>
    <dbReference type="NCBI Taxonomy" id="1305764"/>
    <lineage>
        <taxon>Eukaryota</taxon>
        <taxon>Fungi</taxon>
        <taxon>Dikarya</taxon>
        <taxon>Basidiomycota</taxon>
        <taxon>Ustilaginomycotina</taxon>
        <taxon>Ustilaginomycetes</taxon>
        <taxon>Ustilaginales</taxon>
        <taxon>Ustilaginaceae</taxon>
        <taxon>Pseudozyma</taxon>
    </lineage>
</organism>
<protein>
    <submittedName>
        <fullName evidence="2">Uncharacterized protein</fullName>
    </submittedName>
</protein>
<feature type="region of interest" description="Disordered" evidence="1">
    <location>
        <begin position="64"/>
        <end position="83"/>
    </location>
</feature>
<evidence type="ECO:0000256" key="1">
    <source>
        <dbReference type="SAM" id="MobiDB-lite"/>
    </source>
</evidence>
<feature type="compositionally biased region" description="Acidic residues" evidence="1">
    <location>
        <begin position="31"/>
        <end position="42"/>
    </location>
</feature>
<proteinExistence type="predicted"/>
<dbReference type="HOGENOM" id="CLU_1409368_0_0_1"/>
<dbReference type="AlphaFoldDB" id="R9P6Y9"/>
<dbReference type="EMBL" id="DF238778">
    <property type="protein sequence ID" value="GAC93830.1"/>
    <property type="molecule type" value="Genomic_DNA"/>
</dbReference>
<dbReference type="eggNOG" id="ENOG502SFX4">
    <property type="taxonomic scope" value="Eukaryota"/>
</dbReference>
<evidence type="ECO:0000313" key="3">
    <source>
        <dbReference type="Proteomes" id="UP000014071"/>
    </source>
</evidence>